<evidence type="ECO:0000256" key="2">
    <source>
        <dbReference type="ARBA" id="ARBA00023015"/>
    </source>
</evidence>
<reference evidence="6" key="1">
    <citation type="submission" date="2019-10" db="EMBL/GenBank/DDBJ databases">
        <title>Otarine herpesvirus 4 in Northern fur seal genital swab.</title>
        <authorList>
            <person name="Deming A.C."/>
            <person name="Wellehan J.F.X."/>
            <person name="Gulland F.M.D."/>
        </authorList>
    </citation>
    <scope>NUCLEOTIDE SEQUENCE</scope>
    <source>
        <strain evidence="6">Cu11-001</strain>
    </source>
</reference>
<evidence type="ECO:0000256" key="3">
    <source>
        <dbReference type="ARBA" id="ARBA00023125"/>
    </source>
</evidence>
<dbReference type="Pfam" id="PF03326">
    <property type="entry name" value="Herpes_TAF50"/>
    <property type="match status" value="1"/>
</dbReference>
<dbReference type="GO" id="GO:0006355">
    <property type="term" value="P:regulation of DNA-templated transcription"/>
    <property type="evidence" value="ECO:0007669"/>
    <property type="project" value="InterPro"/>
</dbReference>
<keyword evidence="2" id="KW-0805">Transcription regulation</keyword>
<evidence type="ECO:0000256" key="4">
    <source>
        <dbReference type="ARBA" id="ARBA00023159"/>
    </source>
</evidence>
<evidence type="ECO:0000313" key="6">
    <source>
        <dbReference type="EMBL" id="QRE02530.1"/>
    </source>
</evidence>
<name>A0A889IW19_9GAMA</name>
<sequence>MPRPTCVDEFINLSPDVKARIYKLLQVYHAALTNPNSNGEQITVDTHQACADIVQEASSSEYLGGLIATLNLCNLWTLYRNYRSKQRSSVAMLLSCASFSAHAVRHIMEKLIFETDKFFICAFCSGVAVPKELALAMFKLLSEVRQRALGQSRMFGTGRVQLMITGKALVDVYSRLRDQGGISEALRRYCELIFRPPLVDSLFKPIYEREEDVRAGKHMRGELVQAPPRRRAPNRSVFSDAETRFKYVIPDCLMMETNTQGDRVYDNPDFSAILQHDEYWVDVGGGCSSYRRGLATPQVCSLEEHVNCVKVPVPPCEPLLHSTHVLLPQEPTFTSNSVELHNADDTHFDGDICDVPMDAVLRVAAAAAGIVPNTECNQSSSTQVEDSVALNDLNSLSCSQRLPNMSYKRKQSAENYQPSGQECLEAPCKVPRVEGALRPFHPPGSRWAHLSLRDSCLIRANQLMVQRPLSTELPAELPDSSENVVEHGVSEMAAVSAAELVPKPIHPDEVIPVSVSTPCNHACEEWEYGVKPTELQNSCGLSGDVFMCSDEAVAIIRDLSEACTTLTVENNTDNDYRYVDAPCSEDSGFGDAPTESHYDGATMECPPSPTLFDFLDRLMEDTVAHQQAPPKLKQCDSVSTALWEDMPSPPTPPTPLLDECPYDFVDSDYAASAFGHIFSSLVDEFVAGVW</sequence>
<dbReference type="GO" id="GO:0003677">
    <property type="term" value="F:DNA binding"/>
    <property type="evidence" value="ECO:0007669"/>
    <property type="project" value="UniProtKB-KW"/>
</dbReference>
<gene>
    <name evidence="6" type="primary">ORF50</name>
</gene>
<keyword evidence="3" id="KW-0238">DNA-binding</keyword>
<evidence type="ECO:0000256" key="5">
    <source>
        <dbReference type="ARBA" id="ARBA00023163"/>
    </source>
</evidence>
<dbReference type="InterPro" id="IPR004998">
    <property type="entry name" value="Herpes_TAF50"/>
</dbReference>
<evidence type="ECO:0000256" key="1">
    <source>
        <dbReference type="ARBA" id="ARBA00022518"/>
    </source>
</evidence>
<keyword evidence="5" id="KW-0804">Transcription</keyword>
<organism evidence="6">
    <name type="scientific">Otarine gammaherpesvirus 4</name>
    <dbReference type="NCBI Taxonomy" id="2801541"/>
    <lineage>
        <taxon>Viruses</taxon>
        <taxon>Duplodnaviria</taxon>
        <taxon>Heunggongvirae</taxon>
        <taxon>Peploviricota</taxon>
        <taxon>Herviviricetes</taxon>
        <taxon>Herpesvirales</taxon>
        <taxon>Orthoherpesviridae</taxon>
        <taxon>Gammaherpesvirinae</taxon>
    </lineage>
</organism>
<accession>A0A889IW19</accession>
<keyword evidence="4" id="KW-0010">Activator</keyword>
<protein>
    <submittedName>
        <fullName evidence="6">Transactivator</fullName>
    </submittedName>
</protein>
<dbReference type="EMBL" id="MN545487">
    <property type="protein sequence ID" value="QRE02530.1"/>
    <property type="molecule type" value="Genomic_DNA"/>
</dbReference>
<proteinExistence type="predicted"/>
<keyword evidence="1" id="KW-0244">Early protein</keyword>